<name>A0A0A9CEY4_ARUDO</name>
<reference evidence="1" key="2">
    <citation type="journal article" date="2015" name="Data Brief">
        <title>Shoot transcriptome of the giant reed, Arundo donax.</title>
        <authorList>
            <person name="Barrero R.A."/>
            <person name="Guerrero F.D."/>
            <person name="Moolhuijzen P."/>
            <person name="Goolsby J.A."/>
            <person name="Tidwell J."/>
            <person name="Bellgard S.E."/>
            <person name="Bellgard M.I."/>
        </authorList>
    </citation>
    <scope>NUCLEOTIDE SEQUENCE</scope>
    <source>
        <tissue evidence="1">Shoot tissue taken approximately 20 cm above the soil surface</tissue>
    </source>
</reference>
<evidence type="ECO:0000313" key="1">
    <source>
        <dbReference type="EMBL" id="JAD73018.1"/>
    </source>
</evidence>
<organism evidence="1">
    <name type="scientific">Arundo donax</name>
    <name type="common">Giant reed</name>
    <name type="synonym">Donax arundinaceus</name>
    <dbReference type="NCBI Taxonomy" id="35708"/>
    <lineage>
        <taxon>Eukaryota</taxon>
        <taxon>Viridiplantae</taxon>
        <taxon>Streptophyta</taxon>
        <taxon>Embryophyta</taxon>
        <taxon>Tracheophyta</taxon>
        <taxon>Spermatophyta</taxon>
        <taxon>Magnoliopsida</taxon>
        <taxon>Liliopsida</taxon>
        <taxon>Poales</taxon>
        <taxon>Poaceae</taxon>
        <taxon>PACMAD clade</taxon>
        <taxon>Arundinoideae</taxon>
        <taxon>Arundineae</taxon>
        <taxon>Arundo</taxon>
    </lineage>
</organism>
<sequence length="12" mass="1308">MPTKSKGTKSED</sequence>
<dbReference type="EMBL" id="GBRH01224877">
    <property type="protein sequence ID" value="JAD73018.1"/>
    <property type="molecule type" value="Transcribed_RNA"/>
</dbReference>
<proteinExistence type="predicted"/>
<protein>
    <submittedName>
        <fullName evidence="1">Uncharacterized protein</fullName>
    </submittedName>
</protein>
<accession>A0A0A9CEY4</accession>
<reference evidence="1" key="1">
    <citation type="submission" date="2014-09" db="EMBL/GenBank/DDBJ databases">
        <authorList>
            <person name="Magalhaes I.L.F."/>
            <person name="Oliveira U."/>
            <person name="Santos F.R."/>
            <person name="Vidigal T.H.D.A."/>
            <person name="Brescovit A.D."/>
            <person name="Santos A.J."/>
        </authorList>
    </citation>
    <scope>NUCLEOTIDE SEQUENCE</scope>
    <source>
        <tissue evidence="1">Shoot tissue taken approximately 20 cm above the soil surface</tissue>
    </source>
</reference>